<dbReference type="Proteomes" id="UP001055879">
    <property type="component" value="Linkage Group LG03"/>
</dbReference>
<reference evidence="2" key="1">
    <citation type="journal article" date="2022" name="Mol. Ecol. Resour.">
        <title>The genomes of chicory, endive, great burdock and yacon provide insights into Asteraceae palaeo-polyploidization history and plant inulin production.</title>
        <authorList>
            <person name="Fan W."/>
            <person name="Wang S."/>
            <person name="Wang H."/>
            <person name="Wang A."/>
            <person name="Jiang F."/>
            <person name="Liu H."/>
            <person name="Zhao H."/>
            <person name="Xu D."/>
            <person name="Zhang Y."/>
        </authorList>
    </citation>
    <scope>NUCLEOTIDE SEQUENCE [LARGE SCALE GENOMIC DNA]</scope>
    <source>
        <strain evidence="2">cv. Niubang</strain>
    </source>
</reference>
<accession>A0ACB9DND6</accession>
<dbReference type="EMBL" id="CM042049">
    <property type="protein sequence ID" value="KAI3748052.1"/>
    <property type="molecule type" value="Genomic_DNA"/>
</dbReference>
<comment type="caution">
    <text evidence="1">The sequence shown here is derived from an EMBL/GenBank/DDBJ whole genome shotgun (WGS) entry which is preliminary data.</text>
</comment>
<sequence length="218" mass="24353">MDLFRNGMIIGLRNGQDKYVIAEQDEESVTKCRDGSTKNAQWTVEVNDDESLYLKSCYGKYLTASNMPSIPGIVAKNLKVVQTLPEKKNTSHLWLPVNQSGPGEPVLVSLKTLHGSYLQANSGPPPLGNLITHDLLRKDGPNPVNKKILWHIEIVDAPSDQWKQSESTMSKMIVGVKSLVNEIHKDKEKNKNLKDEKGTTKGRNPLIVLSRNFTSKTY</sequence>
<keyword evidence="2" id="KW-1185">Reference proteome</keyword>
<gene>
    <name evidence="1" type="ORF">L6452_10882</name>
</gene>
<evidence type="ECO:0000313" key="2">
    <source>
        <dbReference type="Proteomes" id="UP001055879"/>
    </source>
</evidence>
<reference evidence="1 2" key="2">
    <citation type="journal article" date="2022" name="Mol. Ecol. Resour.">
        <title>The genomes of chicory, endive, great burdock and yacon provide insights into Asteraceae paleo-polyploidization history and plant inulin production.</title>
        <authorList>
            <person name="Fan W."/>
            <person name="Wang S."/>
            <person name="Wang H."/>
            <person name="Wang A."/>
            <person name="Jiang F."/>
            <person name="Liu H."/>
            <person name="Zhao H."/>
            <person name="Xu D."/>
            <person name="Zhang Y."/>
        </authorList>
    </citation>
    <scope>NUCLEOTIDE SEQUENCE [LARGE SCALE GENOMIC DNA]</scope>
    <source>
        <strain evidence="2">cv. Niubang</strain>
    </source>
</reference>
<evidence type="ECO:0000313" key="1">
    <source>
        <dbReference type="EMBL" id="KAI3748052.1"/>
    </source>
</evidence>
<proteinExistence type="predicted"/>
<protein>
    <submittedName>
        <fullName evidence="1">Uncharacterized protein</fullName>
    </submittedName>
</protein>
<name>A0ACB9DND6_ARCLA</name>
<organism evidence="1 2">
    <name type="scientific">Arctium lappa</name>
    <name type="common">Greater burdock</name>
    <name type="synonym">Lappa major</name>
    <dbReference type="NCBI Taxonomy" id="4217"/>
    <lineage>
        <taxon>Eukaryota</taxon>
        <taxon>Viridiplantae</taxon>
        <taxon>Streptophyta</taxon>
        <taxon>Embryophyta</taxon>
        <taxon>Tracheophyta</taxon>
        <taxon>Spermatophyta</taxon>
        <taxon>Magnoliopsida</taxon>
        <taxon>eudicotyledons</taxon>
        <taxon>Gunneridae</taxon>
        <taxon>Pentapetalae</taxon>
        <taxon>asterids</taxon>
        <taxon>campanulids</taxon>
        <taxon>Asterales</taxon>
        <taxon>Asteraceae</taxon>
        <taxon>Carduoideae</taxon>
        <taxon>Cardueae</taxon>
        <taxon>Arctiinae</taxon>
        <taxon>Arctium</taxon>
    </lineage>
</organism>